<dbReference type="Ensembl" id="ENSTGUT00000030407.1">
    <property type="protein sequence ID" value="ENSTGUP00000036979.1"/>
    <property type="gene ID" value="ENSTGUG00000021484.1"/>
</dbReference>
<evidence type="ECO:0000313" key="2">
    <source>
        <dbReference type="Ensembl" id="ENSTGUP00000036979.1"/>
    </source>
</evidence>
<dbReference type="GeneTree" id="ENSGT00940000160257"/>
<keyword evidence="3" id="KW-1185">Reference proteome</keyword>
<reference evidence="2" key="1">
    <citation type="submission" date="2025-08" db="UniProtKB">
        <authorList>
            <consortium name="Ensembl"/>
        </authorList>
    </citation>
    <scope>IDENTIFICATION</scope>
</reference>
<dbReference type="OMA" id="XRKARGR"/>
<feature type="compositionally biased region" description="Gly residues" evidence="1">
    <location>
        <begin position="28"/>
        <end position="46"/>
    </location>
</feature>
<dbReference type="AlphaFoldDB" id="A0A674HMI5"/>
<evidence type="ECO:0000256" key="1">
    <source>
        <dbReference type="SAM" id="MobiDB-lite"/>
    </source>
</evidence>
<feature type="region of interest" description="Disordered" evidence="1">
    <location>
        <begin position="1"/>
        <end position="58"/>
    </location>
</feature>
<feature type="compositionally biased region" description="Low complexity" evidence="1">
    <location>
        <begin position="10"/>
        <end position="27"/>
    </location>
</feature>
<name>A0A674HMI5_TAEGU</name>
<evidence type="ECO:0000313" key="3">
    <source>
        <dbReference type="Proteomes" id="UP000007754"/>
    </source>
</evidence>
<accession>A0A674HMI5</accession>
<sequence length="221" mass="24793">MRTERRDATARTADVIAARRGMSAAERGAGGPGAPGGPGASEPGGGRRTRGRPRLTDTDRARRRLESRKKYDVRRVYLGEAHGPWVELRRRSGWSDAKLAAYLLGLEQGQRAGRRGKPWEQLPKKPKRKKRRRRNVNCLRHAVIWYEDHRQRCPYEPRLAELDPSVGLYTTAVWQCERGHRYFQDLHSPLRPPSDSEGDDGAGCGGFGVWGVWGVGNLGFG</sequence>
<evidence type="ECO:0008006" key="4">
    <source>
        <dbReference type="Google" id="ProtNLM"/>
    </source>
</evidence>
<feature type="region of interest" description="Disordered" evidence="1">
    <location>
        <begin position="110"/>
        <end position="133"/>
    </location>
</feature>
<reference evidence="2" key="2">
    <citation type="submission" date="2025-09" db="UniProtKB">
        <authorList>
            <consortium name="Ensembl"/>
        </authorList>
    </citation>
    <scope>IDENTIFICATION</scope>
</reference>
<organism evidence="2 3">
    <name type="scientific">Taeniopygia guttata</name>
    <name type="common">Zebra finch</name>
    <name type="synonym">Poephila guttata</name>
    <dbReference type="NCBI Taxonomy" id="59729"/>
    <lineage>
        <taxon>Eukaryota</taxon>
        <taxon>Metazoa</taxon>
        <taxon>Chordata</taxon>
        <taxon>Craniata</taxon>
        <taxon>Vertebrata</taxon>
        <taxon>Euteleostomi</taxon>
        <taxon>Archelosauria</taxon>
        <taxon>Archosauria</taxon>
        <taxon>Dinosauria</taxon>
        <taxon>Saurischia</taxon>
        <taxon>Theropoda</taxon>
        <taxon>Coelurosauria</taxon>
        <taxon>Aves</taxon>
        <taxon>Neognathae</taxon>
        <taxon>Neoaves</taxon>
        <taxon>Telluraves</taxon>
        <taxon>Australaves</taxon>
        <taxon>Passeriformes</taxon>
        <taxon>Passeroidea</taxon>
        <taxon>Estrildidae</taxon>
        <taxon>Estrildinae</taxon>
        <taxon>Taeniopygia</taxon>
    </lineage>
</organism>
<proteinExistence type="predicted"/>
<dbReference type="InParanoid" id="A0A674HMI5"/>
<feature type="compositionally biased region" description="Basic residues" evidence="1">
    <location>
        <begin position="124"/>
        <end position="133"/>
    </location>
</feature>
<dbReference type="Proteomes" id="UP000007754">
    <property type="component" value="Unplaced"/>
</dbReference>
<protein>
    <recommendedName>
        <fullName evidence="4">Zinc finger protein 653</fullName>
    </recommendedName>
</protein>